<proteinExistence type="predicted"/>
<dbReference type="AlphaFoldDB" id="A0A4R4J407"/>
<sequence>MQITKNTPGSKTNQNRSRGALGRGAGPGKRFNLTGIIINSQSHLAEKRATHNGPIKGNRGFFITILRITFNNPSLTILFN</sequence>
<dbReference type="EMBL" id="PUJX01000019">
    <property type="protein sequence ID" value="TDB47892.1"/>
    <property type="molecule type" value="Genomic_DNA"/>
</dbReference>
<reference evidence="2 3" key="1">
    <citation type="journal article" date="2019" name="Int. J. Syst. Evol. Microbiol.">
        <title>Photorhabdus khanii subsp. guanajuatensis subsp. nov., isolated from Heterorhabditis atacamensis, and Photorhabdus luminescens subsp. mexicana subsp. nov., isolated from Heterorhabditis mexicana entomopathogenic nematodes.</title>
        <authorList>
            <person name="Machado R.A.R."/>
            <person name="Bruno P."/>
            <person name="Arce C.C.M."/>
            <person name="Liechti N."/>
            <person name="Kohler A."/>
            <person name="Bernal J."/>
            <person name="Bruggmann R."/>
            <person name="Turlings T.C.J."/>
        </authorList>
    </citation>
    <scope>NUCLEOTIDE SEQUENCE [LARGE SCALE GENOMIC DNA]</scope>
    <source>
        <strain evidence="2 3">MEX47-22</strain>
    </source>
</reference>
<name>A0A4R4J407_PHOLU</name>
<protein>
    <submittedName>
        <fullName evidence="2">Uncharacterized protein</fullName>
    </submittedName>
</protein>
<feature type="region of interest" description="Disordered" evidence="1">
    <location>
        <begin position="1"/>
        <end position="29"/>
    </location>
</feature>
<evidence type="ECO:0000256" key="1">
    <source>
        <dbReference type="SAM" id="MobiDB-lite"/>
    </source>
</evidence>
<evidence type="ECO:0000313" key="3">
    <source>
        <dbReference type="Proteomes" id="UP000295550"/>
    </source>
</evidence>
<comment type="caution">
    <text evidence="2">The sequence shown here is derived from an EMBL/GenBank/DDBJ whole genome shotgun (WGS) entry which is preliminary data.</text>
</comment>
<gene>
    <name evidence="2" type="ORF">C5468_17530</name>
</gene>
<organism evidence="2 3">
    <name type="scientific">Photorhabdus luminescens subsp. mexicana</name>
    <dbReference type="NCBI Taxonomy" id="2100167"/>
    <lineage>
        <taxon>Bacteria</taxon>
        <taxon>Pseudomonadati</taxon>
        <taxon>Pseudomonadota</taxon>
        <taxon>Gammaproteobacteria</taxon>
        <taxon>Enterobacterales</taxon>
        <taxon>Morganellaceae</taxon>
        <taxon>Photorhabdus</taxon>
    </lineage>
</organism>
<feature type="compositionally biased region" description="Polar residues" evidence="1">
    <location>
        <begin position="1"/>
        <end position="17"/>
    </location>
</feature>
<accession>A0A4R4J407</accession>
<dbReference type="Proteomes" id="UP000295550">
    <property type="component" value="Unassembled WGS sequence"/>
</dbReference>
<evidence type="ECO:0000313" key="2">
    <source>
        <dbReference type="EMBL" id="TDB47892.1"/>
    </source>
</evidence>